<dbReference type="GO" id="GO:0008854">
    <property type="term" value="F:exodeoxyribonuclease V activity"/>
    <property type="evidence" value="ECO:0007669"/>
    <property type="project" value="InterPro"/>
</dbReference>
<gene>
    <name evidence="11 13" type="primary">recD</name>
    <name evidence="13" type="ORF">NB646_06615</name>
</gene>
<protein>
    <recommendedName>
        <fullName evidence="11">RecBCD enzyme subunit RecD</fullName>
        <ecNumber evidence="11">5.6.2.3</ecNumber>
    </recommendedName>
    <alternativeName>
        <fullName evidence="11">DNA 5'-3' helicase subunit RecD</fullName>
    </alternativeName>
    <alternativeName>
        <fullName evidence="11">Exonuclease V subunit RecD</fullName>
        <shortName evidence="11">ExoV subunit RecD</shortName>
    </alternativeName>
    <alternativeName>
        <fullName evidence="11">Helicase/nuclease RecBCD subunit RecD</fullName>
    </alternativeName>
</protein>
<keyword evidence="4 11" id="KW-0378">Hydrolase</keyword>
<dbReference type="InterPro" id="IPR041851">
    <property type="entry name" value="RecD_N_sf"/>
</dbReference>
<dbReference type="Proteomes" id="UP001164819">
    <property type="component" value="Chromosome"/>
</dbReference>
<dbReference type="SUPFAM" id="SSF52540">
    <property type="entry name" value="P-loop containing nucleoside triphosphate hydrolases"/>
    <property type="match status" value="2"/>
</dbReference>
<dbReference type="GO" id="GO:0000724">
    <property type="term" value="P:double-strand break repair via homologous recombination"/>
    <property type="evidence" value="ECO:0007669"/>
    <property type="project" value="UniProtKB-UniRule"/>
</dbReference>
<evidence type="ECO:0000256" key="6">
    <source>
        <dbReference type="ARBA" id="ARBA00022839"/>
    </source>
</evidence>
<dbReference type="Gene3D" id="1.10.10.1020">
    <property type="entry name" value="RecBCD complex, subunit RecD, N-terminal domain"/>
    <property type="match status" value="1"/>
</dbReference>
<evidence type="ECO:0000256" key="3">
    <source>
        <dbReference type="ARBA" id="ARBA00022763"/>
    </source>
</evidence>
<evidence type="ECO:0000256" key="11">
    <source>
        <dbReference type="HAMAP-Rule" id="MF_01487"/>
    </source>
</evidence>
<dbReference type="GO" id="GO:0043139">
    <property type="term" value="F:5'-3' DNA helicase activity"/>
    <property type="evidence" value="ECO:0007669"/>
    <property type="project" value="UniProtKB-UniRule"/>
</dbReference>
<proteinExistence type="inferred from homology"/>
<dbReference type="PANTHER" id="PTHR43788:SF6">
    <property type="entry name" value="DNA HELICASE B"/>
    <property type="match status" value="1"/>
</dbReference>
<dbReference type="RefSeq" id="WP_269315579.1">
    <property type="nucleotide sequence ID" value="NZ_CP098251.1"/>
</dbReference>
<evidence type="ECO:0000256" key="10">
    <source>
        <dbReference type="ARBA" id="ARBA00023235"/>
    </source>
</evidence>
<evidence type="ECO:0000256" key="2">
    <source>
        <dbReference type="ARBA" id="ARBA00022741"/>
    </source>
</evidence>
<keyword evidence="8 11" id="KW-0238">DNA-binding</keyword>
<dbReference type="HAMAP" id="MF_01487">
    <property type="entry name" value="RecD"/>
    <property type="match status" value="1"/>
</dbReference>
<dbReference type="InterPro" id="IPR006344">
    <property type="entry name" value="RecD"/>
</dbReference>
<name>A0A9E9NSL0_9BURK</name>
<comment type="subunit">
    <text evidence="11">Heterotrimer of RecB, RecC and RecD. All subunits contribute to DNA-binding.</text>
</comment>
<dbReference type="GO" id="GO:0017116">
    <property type="term" value="F:single-stranded DNA helicase activity"/>
    <property type="evidence" value="ECO:0007669"/>
    <property type="project" value="TreeGrafter"/>
</dbReference>
<dbReference type="GO" id="GO:0009338">
    <property type="term" value="C:exodeoxyribonuclease V complex"/>
    <property type="evidence" value="ECO:0007669"/>
    <property type="project" value="InterPro"/>
</dbReference>
<dbReference type="InterPro" id="IPR027417">
    <property type="entry name" value="P-loop_NTPase"/>
</dbReference>
<dbReference type="GO" id="GO:0005524">
    <property type="term" value="F:ATP binding"/>
    <property type="evidence" value="ECO:0007669"/>
    <property type="project" value="UniProtKB-UniRule"/>
</dbReference>
<keyword evidence="5 11" id="KW-0347">Helicase</keyword>
<comment type="function">
    <text evidence="11">A helicase/nuclease that prepares dsDNA breaks (DSB) for recombinational DNA repair. Binds to DSBs and unwinds DNA via a highly rapid and processive ATP-dependent bidirectional helicase activity. Unwinds dsDNA until it encounters a Chi (crossover hotspot instigator) sequence from the 3' direction. Cuts ssDNA a few nucleotides 3' to the Chi site. The properties and activities of the enzyme are changed at Chi. The Chi-altered holoenzyme produces a long 3'-ssDNA overhang and facilitates RecA-binding to the ssDNA for homologous DNA recombination and repair. Holoenzyme degrades any linearized DNA that is unable to undergo homologous recombination. In the holoenzyme this subunit has ssDNA-dependent ATPase and 5'-3' helicase activity. When added to pre-assembled RecBC greatly stimulates nuclease activity and augments holoenzyme processivity. Negatively regulates the RecA-loading ability of RecBCD.</text>
</comment>
<comment type="catalytic activity">
    <reaction evidence="11">
        <text>ATP + H2O = ADP + phosphate + H(+)</text>
        <dbReference type="Rhea" id="RHEA:13065"/>
        <dbReference type="ChEBI" id="CHEBI:15377"/>
        <dbReference type="ChEBI" id="CHEBI:15378"/>
        <dbReference type="ChEBI" id="CHEBI:30616"/>
        <dbReference type="ChEBI" id="CHEBI:43474"/>
        <dbReference type="ChEBI" id="CHEBI:456216"/>
        <dbReference type="EC" id="5.6.2.3"/>
    </reaction>
</comment>
<dbReference type="GO" id="GO:0003677">
    <property type="term" value="F:DNA binding"/>
    <property type="evidence" value="ECO:0007669"/>
    <property type="project" value="UniProtKB-UniRule"/>
</dbReference>
<keyword evidence="10 11" id="KW-0413">Isomerase</keyword>
<dbReference type="AlphaFoldDB" id="A0A9E9NSL0"/>
<feature type="binding site" evidence="11">
    <location>
        <begin position="176"/>
        <end position="183"/>
    </location>
    <ligand>
        <name>ATP</name>
        <dbReference type="ChEBI" id="CHEBI:30616"/>
    </ligand>
</feature>
<feature type="domain" description="AAA+ ATPase" evidence="12">
    <location>
        <begin position="168"/>
        <end position="387"/>
    </location>
</feature>
<evidence type="ECO:0000256" key="5">
    <source>
        <dbReference type="ARBA" id="ARBA00022806"/>
    </source>
</evidence>
<dbReference type="CDD" id="cd18809">
    <property type="entry name" value="SF1_C_RecD"/>
    <property type="match status" value="1"/>
</dbReference>
<dbReference type="Pfam" id="PF13245">
    <property type="entry name" value="AAA_19"/>
    <property type="match status" value="1"/>
</dbReference>
<dbReference type="CDD" id="cd17933">
    <property type="entry name" value="DEXSc_RecD-like"/>
    <property type="match status" value="1"/>
</dbReference>
<evidence type="ECO:0000259" key="12">
    <source>
        <dbReference type="SMART" id="SM00382"/>
    </source>
</evidence>
<dbReference type="PANTHER" id="PTHR43788">
    <property type="entry name" value="DNA2/NAM7 HELICASE FAMILY MEMBER"/>
    <property type="match status" value="1"/>
</dbReference>
<keyword evidence="7 11" id="KW-0067">ATP-binding</keyword>
<reference evidence="13" key="1">
    <citation type="journal article" date="2022" name="Front. Microbiol.">
        <title>New perspectives on an old grouping: The genomic and phenotypic variability of Oxalobacter formigenes and the implications for calcium oxalate stone prevention.</title>
        <authorList>
            <person name="Chmiel J.A."/>
            <person name="Carr C."/>
            <person name="Stuivenberg G.A."/>
            <person name="Venema R."/>
            <person name="Chanyi R.M."/>
            <person name="Al K.F."/>
            <person name="Giguere D."/>
            <person name="Say H."/>
            <person name="Akouris P.P."/>
            <person name="Dominguez Romero S.A."/>
            <person name="Kwong A."/>
            <person name="Tai V."/>
            <person name="Koval S.F."/>
            <person name="Razvi H."/>
            <person name="Bjazevic J."/>
            <person name="Burton J.P."/>
        </authorList>
    </citation>
    <scope>NUCLEOTIDE SEQUENCE</scope>
    <source>
        <strain evidence="13">OxK</strain>
    </source>
</reference>
<keyword evidence="9 11" id="KW-0234">DNA repair</keyword>
<evidence type="ECO:0000256" key="1">
    <source>
        <dbReference type="ARBA" id="ARBA00022722"/>
    </source>
</evidence>
<accession>A0A9E9NSL0</accession>
<dbReference type="InterPro" id="IPR050534">
    <property type="entry name" value="Coronavir_polyprotein_1ab"/>
</dbReference>
<keyword evidence="6 11" id="KW-0269">Exonuclease</keyword>
<dbReference type="Pfam" id="PF13538">
    <property type="entry name" value="UvrD_C_2"/>
    <property type="match status" value="1"/>
</dbReference>
<evidence type="ECO:0000256" key="9">
    <source>
        <dbReference type="ARBA" id="ARBA00023204"/>
    </source>
</evidence>
<comment type="miscellaneous">
    <text evidence="11">In the RecBCD complex, RecB has a slow 3'-5' helicase, an exonuclease activity and loads RecA onto ssDNA, RecD has a fast 5'-3' helicase activity, while RecC stimulates the ATPase and processivity of the RecB helicase and contributes to recognition of the Chi site.</text>
</comment>
<dbReference type="InterPro" id="IPR027785">
    <property type="entry name" value="UvrD-like_helicase_C"/>
</dbReference>
<organism evidence="13">
    <name type="scientific">Oxalobacter aliiformigenes</name>
    <dbReference type="NCBI Taxonomy" id="2946593"/>
    <lineage>
        <taxon>Bacteria</taxon>
        <taxon>Pseudomonadati</taxon>
        <taxon>Pseudomonadota</taxon>
        <taxon>Betaproteobacteria</taxon>
        <taxon>Burkholderiales</taxon>
        <taxon>Oxalobacteraceae</taxon>
        <taxon>Oxalobacter</taxon>
    </lineage>
</organism>
<comment type="similarity">
    <text evidence="11">Belongs to the RecD family.</text>
</comment>
<keyword evidence="2 11" id="KW-0547">Nucleotide-binding</keyword>
<sequence length="619" mass="67277">MTASRFFETPEQTLARAFARHVLAWAKDGGAFADTVTDRAAACALLEEAAYRVSLAVSSGDACLPLEEMTVEPGGSDMETLRLTLLESGVVAPASDPGNAPLVLDDGNRLYLHRYFDYEHMLAQRLAAMRKVRPVDAARIRPLLDALFPHENGETVNWQKTAVALALAQPLLVVSGGPGTGKTTTVASLLACLLETDPQNRIMLAAPTGKAAMRMLDAISQRSAFFPLHMQPMVPKQAQTVHRLLGMSGDGATVRYHADNPLPLDTLIVDEASMLDLAMAARLFDAVPAHARVVLLGDKDQLAAVEAGSVFAELGSRRFFTGDCLATLETLTGLHPDTVPSSLSGRTPLENRVVWLTRNYRFSETSGIGKLAADIRSRRLVDAADFLCSGHDHSVRWLDMADPAVMANFGKTLLDWYAPYFDSVLNGENDAGKIFDMFNRFRILCAVREGPCGVAAVNRLIARAMAEAVSGTGWEMDAAGSGWFAGRPVMIRRNDYSHGLFNGDVGIVLPDAPGRLAVWFMKEDGTFRTVSPSRLGEHETSFAMTVHQSQGSEFDSVALLLPAQFSRVLCRELVYTGITRAKTAITVMADRTILTQSLENDSVRRSGLGERLHEAWQNG</sequence>
<dbReference type="EMBL" id="CP098251">
    <property type="protein sequence ID" value="WAV90540.1"/>
    <property type="molecule type" value="Genomic_DNA"/>
</dbReference>
<dbReference type="Gene3D" id="3.40.50.300">
    <property type="entry name" value="P-loop containing nucleotide triphosphate hydrolases"/>
    <property type="match status" value="3"/>
</dbReference>
<dbReference type="InterPro" id="IPR003593">
    <property type="entry name" value="AAA+_ATPase"/>
</dbReference>
<evidence type="ECO:0000313" key="13">
    <source>
        <dbReference type="EMBL" id="WAV90540.1"/>
    </source>
</evidence>
<evidence type="ECO:0000256" key="7">
    <source>
        <dbReference type="ARBA" id="ARBA00022840"/>
    </source>
</evidence>
<evidence type="ECO:0000256" key="8">
    <source>
        <dbReference type="ARBA" id="ARBA00023125"/>
    </source>
</evidence>
<keyword evidence="1 11" id="KW-0540">Nuclease</keyword>
<dbReference type="EC" id="5.6.2.3" evidence="11"/>
<dbReference type="NCBIfam" id="TIGR01447">
    <property type="entry name" value="recD"/>
    <property type="match status" value="1"/>
</dbReference>
<dbReference type="SMART" id="SM00382">
    <property type="entry name" value="AAA"/>
    <property type="match status" value="1"/>
</dbReference>
<evidence type="ECO:0000256" key="4">
    <source>
        <dbReference type="ARBA" id="ARBA00022801"/>
    </source>
</evidence>
<keyword evidence="3 11" id="KW-0227">DNA damage</keyword>